<dbReference type="Gene3D" id="1.10.246.10">
    <property type="match status" value="1"/>
</dbReference>
<dbReference type="Proteomes" id="UP001148018">
    <property type="component" value="Unassembled WGS sequence"/>
</dbReference>
<keyword evidence="2" id="KW-0964">Secreted</keyword>
<evidence type="ECO:0000256" key="1">
    <source>
        <dbReference type="ARBA" id="ARBA00004613"/>
    </source>
</evidence>
<sequence>MCLTSTDSSTVKPYVEFPPAFPTEALLSPICAHGTHRLRYPRDYFPRLWFTYLRRRGSAIDRLESWFSGCCAAQSTQGINLTLCCAQQAWKQALSTFCEEEQSVMTAAFFCCAEEEEEAKWTCFSREPTPNPDYSPTEGYTAPIQTPEQGFTFSPNDCQI</sequence>
<dbReference type="PANTHER" id="PTHR16776:SF3">
    <property type="entry name" value="EXTRACELLULAR MATRIX PROTEIN 1"/>
    <property type="match status" value="1"/>
</dbReference>
<organism evidence="4 5">
    <name type="scientific">Muraenolepis orangiensis</name>
    <name type="common">Patagonian moray cod</name>
    <dbReference type="NCBI Taxonomy" id="630683"/>
    <lineage>
        <taxon>Eukaryota</taxon>
        <taxon>Metazoa</taxon>
        <taxon>Chordata</taxon>
        <taxon>Craniata</taxon>
        <taxon>Vertebrata</taxon>
        <taxon>Euteleostomi</taxon>
        <taxon>Actinopterygii</taxon>
        <taxon>Neopterygii</taxon>
        <taxon>Teleostei</taxon>
        <taxon>Neoteleostei</taxon>
        <taxon>Acanthomorphata</taxon>
        <taxon>Zeiogadaria</taxon>
        <taxon>Gadariae</taxon>
        <taxon>Gadiformes</taxon>
        <taxon>Muraenolepidoidei</taxon>
        <taxon>Muraenolepididae</taxon>
        <taxon>Muraenolepis</taxon>
    </lineage>
</organism>
<evidence type="ECO:0000256" key="3">
    <source>
        <dbReference type="ARBA" id="ARBA00022737"/>
    </source>
</evidence>
<accession>A0A9Q0ES66</accession>
<dbReference type="InterPro" id="IPR020858">
    <property type="entry name" value="Serum_albumin-like"/>
</dbReference>
<gene>
    <name evidence="4" type="ORF">NHX12_024107</name>
</gene>
<evidence type="ECO:0000313" key="5">
    <source>
        <dbReference type="Proteomes" id="UP001148018"/>
    </source>
</evidence>
<dbReference type="GO" id="GO:0030500">
    <property type="term" value="P:regulation of bone mineralization"/>
    <property type="evidence" value="ECO:0007669"/>
    <property type="project" value="TreeGrafter"/>
</dbReference>
<dbReference type="SUPFAM" id="SSF48552">
    <property type="entry name" value="Serum albumin-like"/>
    <property type="match status" value="1"/>
</dbReference>
<dbReference type="GO" id="GO:0007165">
    <property type="term" value="P:signal transduction"/>
    <property type="evidence" value="ECO:0007669"/>
    <property type="project" value="InterPro"/>
</dbReference>
<name>A0A9Q0ES66_9TELE</name>
<dbReference type="PANTHER" id="PTHR16776">
    <property type="entry name" value="EXTRACELLULAR MATRIX PROTEIN 1"/>
    <property type="match status" value="1"/>
</dbReference>
<evidence type="ECO:0008006" key="6">
    <source>
        <dbReference type="Google" id="ProtNLM"/>
    </source>
</evidence>
<keyword evidence="5" id="KW-1185">Reference proteome</keyword>
<protein>
    <recommendedName>
        <fullName evidence="6">Extracellular matrix protein 1</fullName>
    </recommendedName>
</protein>
<comment type="subcellular location">
    <subcellularLocation>
        <location evidence="1">Secreted</location>
    </subcellularLocation>
</comment>
<comment type="caution">
    <text evidence="4">The sequence shown here is derived from an EMBL/GenBank/DDBJ whole genome shotgun (WGS) entry which is preliminary data.</text>
</comment>
<reference evidence="4" key="1">
    <citation type="submission" date="2022-07" db="EMBL/GenBank/DDBJ databases">
        <title>Chromosome-level genome of Muraenolepis orangiensis.</title>
        <authorList>
            <person name="Kim J."/>
        </authorList>
    </citation>
    <scope>NUCLEOTIDE SEQUENCE</scope>
    <source>
        <strain evidence="4">KU_S4_2022</strain>
        <tissue evidence="4">Muscle</tissue>
    </source>
</reference>
<dbReference type="Pfam" id="PF05782">
    <property type="entry name" value="ECM1"/>
    <property type="match status" value="1"/>
</dbReference>
<dbReference type="EMBL" id="JANIIK010000039">
    <property type="protein sequence ID" value="KAJ3609587.1"/>
    <property type="molecule type" value="Genomic_DNA"/>
</dbReference>
<dbReference type="AlphaFoldDB" id="A0A9Q0ES66"/>
<evidence type="ECO:0000313" key="4">
    <source>
        <dbReference type="EMBL" id="KAJ3609587.1"/>
    </source>
</evidence>
<keyword evidence="3" id="KW-0677">Repeat</keyword>
<proteinExistence type="predicted"/>
<dbReference type="GO" id="GO:0005615">
    <property type="term" value="C:extracellular space"/>
    <property type="evidence" value="ECO:0007669"/>
    <property type="project" value="InterPro"/>
</dbReference>
<dbReference type="OrthoDB" id="9889855at2759"/>
<evidence type="ECO:0000256" key="2">
    <source>
        <dbReference type="ARBA" id="ARBA00022525"/>
    </source>
</evidence>
<dbReference type="InterPro" id="IPR008605">
    <property type="entry name" value="ECM1"/>
</dbReference>